<evidence type="ECO:0000313" key="4">
    <source>
        <dbReference type="EMBL" id="KAE9344927.1"/>
    </source>
</evidence>
<comment type="caution">
    <text evidence="4">The sequence shown here is derived from an EMBL/GenBank/DDBJ whole genome shotgun (WGS) entry which is preliminary data.</text>
</comment>
<sequence length="64" mass="6721">MGTPIRASLRLLTGLTDCITGGALVAFGSVGNCCCCCCCWKPRERLASSLVWLKRDANLSLAGS</sequence>
<gene>
    <name evidence="3" type="ORF">PR001_g7605</name>
    <name evidence="2" type="ORF">PR002_g7936</name>
    <name evidence="4" type="ORF">PR003_g8203</name>
</gene>
<evidence type="ECO:0000313" key="6">
    <source>
        <dbReference type="Proteomes" id="UP000434957"/>
    </source>
</evidence>
<proteinExistence type="predicted"/>
<dbReference type="Proteomes" id="UP000429607">
    <property type="component" value="Unassembled WGS sequence"/>
</dbReference>
<accession>A0A6A4FK57</accession>
<dbReference type="EMBL" id="QXFV01000384">
    <property type="protein sequence ID" value="KAE9039212.1"/>
    <property type="molecule type" value="Genomic_DNA"/>
</dbReference>
<keyword evidence="1" id="KW-0732">Signal</keyword>
<feature type="signal peptide" evidence="1">
    <location>
        <begin position="1"/>
        <end position="18"/>
    </location>
</feature>
<dbReference type="EMBL" id="QXFU01000391">
    <property type="protein sequence ID" value="KAE9034771.1"/>
    <property type="molecule type" value="Genomic_DNA"/>
</dbReference>
<dbReference type="Proteomes" id="UP000434957">
    <property type="component" value="Unassembled WGS sequence"/>
</dbReference>
<reference evidence="4 6" key="1">
    <citation type="submission" date="2018-08" db="EMBL/GenBank/DDBJ databases">
        <title>Genomic investigation of the strawberry pathogen Phytophthora fragariae indicates pathogenicity is determined by transcriptional variation in three key races.</title>
        <authorList>
            <person name="Adams T.M."/>
            <person name="Armitage A.D."/>
            <person name="Sobczyk M.K."/>
            <person name="Bates H.J."/>
            <person name="Dunwell J.M."/>
            <person name="Nellist C.F."/>
            <person name="Harrison R.J."/>
        </authorList>
    </citation>
    <scope>NUCLEOTIDE SEQUENCE [LARGE SCALE GENOMIC DNA]</scope>
    <source>
        <strain evidence="3 5">SCRP249</strain>
        <strain evidence="2 7">SCRP324</strain>
        <strain evidence="4 6">SCRP333</strain>
    </source>
</reference>
<evidence type="ECO:0008006" key="8">
    <source>
        <dbReference type="Google" id="ProtNLM"/>
    </source>
</evidence>
<dbReference type="AlphaFoldDB" id="A0A6A4FK57"/>
<evidence type="ECO:0000313" key="3">
    <source>
        <dbReference type="EMBL" id="KAE9039212.1"/>
    </source>
</evidence>
<evidence type="ECO:0000313" key="5">
    <source>
        <dbReference type="Proteomes" id="UP000429607"/>
    </source>
</evidence>
<keyword evidence="6" id="KW-1185">Reference proteome</keyword>
<name>A0A6A4FK57_9STRA</name>
<feature type="chain" id="PRO_5036167688" description="Secreted protein" evidence="1">
    <location>
        <begin position="19"/>
        <end position="64"/>
    </location>
</feature>
<dbReference type="Proteomes" id="UP000435112">
    <property type="component" value="Unassembled WGS sequence"/>
</dbReference>
<evidence type="ECO:0000256" key="1">
    <source>
        <dbReference type="SAM" id="SignalP"/>
    </source>
</evidence>
<evidence type="ECO:0000313" key="2">
    <source>
        <dbReference type="EMBL" id="KAE9034771.1"/>
    </source>
</evidence>
<protein>
    <recommendedName>
        <fullName evidence="8">Secreted protein</fullName>
    </recommendedName>
</protein>
<dbReference type="EMBL" id="QXFT01000403">
    <property type="protein sequence ID" value="KAE9344927.1"/>
    <property type="molecule type" value="Genomic_DNA"/>
</dbReference>
<organism evidence="4 6">
    <name type="scientific">Phytophthora rubi</name>
    <dbReference type="NCBI Taxonomy" id="129364"/>
    <lineage>
        <taxon>Eukaryota</taxon>
        <taxon>Sar</taxon>
        <taxon>Stramenopiles</taxon>
        <taxon>Oomycota</taxon>
        <taxon>Peronosporomycetes</taxon>
        <taxon>Peronosporales</taxon>
        <taxon>Peronosporaceae</taxon>
        <taxon>Phytophthora</taxon>
    </lineage>
</organism>
<evidence type="ECO:0000313" key="7">
    <source>
        <dbReference type="Proteomes" id="UP000435112"/>
    </source>
</evidence>